<feature type="binding site" evidence="10">
    <location>
        <position position="193"/>
    </location>
    <ligand>
        <name>K(+)</name>
        <dbReference type="ChEBI" id="CHEBI:29103"/>
    </ligand>
</feature>
<evidence type="ECO:0000256" key="2">
    <source>
        <dbReference type="ARBA" id="ARBA00000909"/>
    </source>
</evidence>
<evidence type="ECO:0000256" key="1">
    <source>
        <dbReference type="ARBA" id="ARBA00000013"/>
    </source>
</evidence>
<dbReference type="HAMAP" id="MF_01966">
    <property type="entry name" value="NADHX_epimerase"/>
    <property type="match status" value="1"/>
</dbReference>
<dbReference type="GO" id="GO:0005739">
    <property type="term" value="C:mitochondrion"/>
    <property type="evidence" value="ECO:0007669"/>
    <property type="project" value="TreeGrafter"/>
</dbReference>
<comment type="function">
    <text evidence="10">Catalyzes the epimerization of the S- and R-forms of NAD(P)HX, a damaged form of NAD(P)H that is a result of enzymatic or heat-dependent hydration. This is a prerequisite for the S-specific NAD(P)H-hydrate dehydratase to allow the repair of both epimers of NAD(P)HX.</text>
</comment>
<evidence type="ECO:0000259" key="11">
    <source>
        <dbReference type="PROSITE" id="PS51385"/>
    </source>
</evidence>
<dbReference type="InterPro" id="IPR032976">
    <property type="entry name" value="YJEFN_prot_NAXE-like"/>
</dbReference>
<dbReference type="InterPro" id="IPR004443">
    <property type="entry name" value="YjeF_N_dom"/>
</dbReference>
<comment type="similarity">
    <text evidence="10">Belongs to the NnrE/AIBP family.</text>
</comment>
<sequence length="264" mass="29295">MLPLRITRFKFCSLLARLNPLHRFMATAKSTDVGFLGQQDSIAIDQELVNTYKFTVEQLMEVAGLNVADIVADIYPKQHESDKVLICVGPGHNGGDGLIAARHLLSFGVNPVIFCPKRAKSIVLERLIEQVEAVSIPILDTLPSTDTISKEYSLVLDCLFGFSYKPPIRKPFDDVLRSLVNVKVPLISLDIPSGWDVEQGPGDVAEDMRLQPETLISLTAPKLGSKHFKGKHHFLGLRMVPPQLLKKFGVNFPLIPGTKQYIEI</sequence>
<comment type="caution">
    <text evidence="12">The sequence shown here is derived from an EMBL/GenBank/DDBJ whole genome shotgun (WGS) entry which is preliminary data.</text>
</comment>
<dbReference type="GO" id="GO:0052856">
    <property type="term" value="F:NAD(P)HX epimerase activity"/>
    <property type="evidence" value="ECO:0007669"/>
    <property type="project" value="UniProtKB-UniRule"/>
</dbReference>
<keyword evidence="13" id="KW-1185">Reference proteome</keyword>
<evidence type="ECO:0000256" key="4">
    <source>
        <dbReference type="ARBA" id="ARBA00022723"/>
    </source>
</evidence>
<evidence type="ECO:0000256" key="6">
    <source>
        <dbReference type="ARBA" id="ARBA00022857"/>
    </source>
</evidence>
<dbReference type="PROSITE" id="PS51385">
    <property type="entry name" value="YJEF_N"/>
    <property type="match status" value="1"/>
</dbReference>
<keyword evidence="5 10" id="KW-0547">Nucleotide-binding</keyword>
<organism evidence="12 13">
    <name type="scientific">Oopsacas minuta</name>
    <dbReference type="NCBI Taxonomy" id="111878"/>
    <lineage>
        <taxon>Eukaryota</taxon>
        <taxon>Metazoa</taxon>
        <taxon>Porifera</taxon>
        <taxon>Hexactinellida</taxon>
        <taxon>Hexasterophora</taxon>
        <taxon>Lyssacinosida</taxon>
        <taxon>Leucopsacidae</taxon>
        <taxon>Oopsacas</taxon>
    </lineage>
</organism>
<evidence type="ECO:0000256" key="10">
    <source>
        <dbReference type="HAMAP-Rule" id="MF_03159"/>
    </source>
</evidence>
<keyword evidence="6" id="KW-0521">NADP</keyword>
<dbReference type="Proteomes" id="UP001165289">
    <property type="component" value="Unassembled WGS sequence"/>
</dbReference>
<comment type="cofactor">
    <cofactor evidence="10">
        <name>K(+)</name>
        <dbReference type="ChEBI" id="CHEBI:29103"/>
    </cofactor>
    <text evidence="10">Binds 1 potassium ion per subunit.</text>
</comment>
<dbReference type="GO" id="GO:0046872">
    <property type="term" value="F:metal ion binding"/>
    <property type="evidence" value="ECO:0007669"/>
    <property type="project" value="UniProtKB-KW"/>
</dbReference>
<feature type="binding site" evidence="10">
    <location>
        <position position="157"/>
    </location>
    <ligand>
        <name>K(+)</name>
        <dbReference type="ChEBI" id="CHEBI:29103"/>
    </ligand>
</feature>
<feature type="domain" description="YjeF N-terminal" evidence="11">
    <location>
        <begin position="41"/>
        <end position="251"/>
    </location>
</feature>
<dbReference type="EMBL" id="JAKMXF010000221">
    <property type="protein sequence ID" value="KAI6654767.1"/>
    <property type="molecule type" value="Genomic_DNA"/>
</dbReference>
<feature type="binding site" evidence="10">
    <location>
        <position position="190"/>
    </location>
    <ligand>
        <name>(6S)-NADPHX</name>
        <dbReference type="ChEBI" id="CHEBI:64076"/>
    </ligand>
</feature>
<evidence type="ECO:0000313" key="13">
    <source>
        <dbReference type="Proteomes" id="UP001165289"/>
    </source>
</evidence>
<dbReference type="SUPFAM" id="SSF64153">
    <property type="entry name" value="YjeF N-terminal domain-like"/>
    <property type="match status" value="1"/>
</dbReference>
<comment type="catalytic activity">
    <reaction evidence="2 10">
        <text>(6R)-NADPHX = (6S)-NADPHX</text>
        <dbReference type="Rhea" id="RHEA:32227"/>
        <dbReference type="ChEBI" id="CHEBI:64076"/>
        <dbReference type="ChEBI" id="CHEBI:64077"/>
        <dbReference type="EC" id="5.1.99.6"/>
    </reaction>
</comment>
<evidence type="ECO:0000256" key="9">
    <source>
        <dbReference type="ARBA" id="ARBA00023235"/>
    </source>
</evidence>
<dbReference type="PANTHER" id="PTHR13232:SF10">
    <property type="entry name" value="NAD(P)H-HYDRATE EPIMERASE"/>
    <property type="match status" value="1"/>
</dbReference>
<proteinExistence type="inferred from homology"/>
<dbReference type="NCBIfam" id="TIGR00197">
    <property type="entry name" value="yjeF_nterm"/>
    <property type="match status" value="1"/>
</dbReference>
<feature type="binding site" evidence="10">
    <location>
        <begin position="161"/>
        <end position="167"/>
    </location>
    <ligand>
        <name>(6S)-NADPHX</name>
        <dbReference type="ChEBI" id="CHEBI:64076"/>
    </ligand>
</feature>
<accession>A0AAV7K0P6</accession>
<dbReference type="PANTHER" id="PTHR13232">
    <property type="entry name" value="NAD(P)H-HYDRATE EPIMERASE"/>
    <property type="match status" value="1"/>
</dbReference>
<evidence type="ECO:0000256" key="3">
    <source>
        <dbReference type="ARBA" id="ARBA00012228"/>
    </source>
</evidence>
<keyword evidence="4 10" id="KW-0479">Metal-binding</keyword>
<name>A0AAV7K0P6_9METZ</name>
<evidence type="ECO:0000313" key="12">
    <source>
        <dbReference type="EMBL" id="KAI6654767.1"/>
    </source>
</evidence>
<dbReference type="AlphaFoldDB" id="A0AAV7K0P6"/>
<evidence type="ECO:0000256" key="7">
    <source>
        <dbReference type="ARBA" id="ARBA00022958"/>
    </source>
</evidence>
<feature type="binding site" evidence="10">
    <location>
        <begin position="92"/>
        <end position="96"/>
    </location>
    <ligand>
        <name>(6S)-NADPHX</name>
        <dbReference type="ChEBI" id="CHEBI:64076"/>
    </ligand>
</feature>
<dbReference type="Gene3D" id="3.40.50.10260">
    <property type="entry name" value="YjeF N-terminal domain"/>
    <property type="match status" value="1"/>
</dbReference>
<comment type="catalytic activity">
    <reaction evidence="1 10">
        <text>(6R)-NADHX = (6S)-NADHX</text>
        <dbReference type="Rhea" id="RHEA:32215"/>
        <dbReference type="ChEBI" id="CHEBI:64074"/>
        <dbReference type="ChEBI" id="CHEBI:64075"/>
        <dbReference type="EC" id="5.1.99.6"/>
    </reaction>
</comment>
<evidence type="ECO:0000256" key="8">
    <source>
        <dbReference type="ARBA" id="ARBA00023027"/>
    </source>
</evidence>
<feature type="binding site" evidence="10">
    <location>
        <position position="93"/>
    </location>
    <ligand>
        <name>K(+)</name>
        <dbReference type="ChEBI" id="CHEBI:29103"/>
    </ligand>
</feature>
<evidence type="ECO:0000256" key="5">
    <source>
        <dbReference type="ARBA" id="ARBA00022741"/>
    </source>
</evidence>
<dbReference type="EC" id="5.1.99.6" evidence="3 10"/>
<dbReference type="InterPro" id="IPR036652">
    <property type="entry name" value="YjeF_N_dom_sf"/>
</dbReference>
<gene>
    <name evidence="12" type="ORF">LOD99_2646</name>
</gene>
<protein>
    <recommendedName>
        <fullName evidence="3 10">NAD(P)H-hydrate epimerase</fullName>
        <ecNumber evidence="3 10">5.1.99.6</ecNumber>
    </recommendedName>
    <alternativeName>
        <fullName evidence="10">NAD(P)HX epimerase</fullName>
    </alternativeName>
</protein>
<dbReference type="Pfam" id="PF03853">
    <property type="entry name" value="YjeF_N"/>
    <property type="match status" value="1"/>
</dbReference>
<dbReference type="GO" id="GO:0000166">
    <property type="term" value="F:nucleotide binding"/>
    <property type="evidence" value="ECO:0007669"/>
    <property type="project" value="UniProtKB-KW"/>
</dbReference>
<comment type="caution">
    <text evidence="10">Lacks conserved residue(s) required for the propagation of feature annotation.</text>
</comment>
<keyword evidence="8 10" id="KW-0520">NAD</keyword>
<reference evidence="12 13" key="1">
    <citation type="journal article" date="2023" name="BMC Biol.">
        <title>The compact genome of the sponge Oopsacas minuta (Hexactinellida) is lacking key metazoan core genes.</title>
        <authorList>
            <person name="Santini S."/>
            <person name="Schenkelaars Q."/>
            <person name="Jourda C."/>
            <person name="Duchesne M."/>
            <person name="Belahbib H."/>
            <person name="Rocher C."/>
            <person name="Selva M."/>
            <person name="Riesgo A."/>
            <person name="Vervoort M."/>
            <person name="Leys S.P."/>
            <person name="Kodjabachian L."/>
            <person name="Le Bivic A."/>
            <person name="Borchiellini C."/>
            <person name="Claverie J.M."/>
            <person name="Renard E."/>
        </authorList>
    </citation>
    <scope>NUCLEOTIDE SEQUENCE [LARGE SCALE GENOMIC DNA]</scope>
    <source>
        <strain evidence="12">SPO-2</strain>
    </source>
</reference>
<keyword evidence="9 10" id="KW-0413">Isomerase</keyword>
<keyword evidence="7 10" id="KW-0630">Potassium</keyword>